<name>A0A967BGA8_9RHOB</name>
<organism evidence="1 2">
    <name type="scientific">Roseovarius gahaiensis</name>
    <dbReference type="NCBI Taxonomy" id="2716691"/>
    <lineage>
        <taxon>Bacteria</taxon>
        <taxon>Pseudomonadati</taxon>
        <taxon>Pseudomonadota</taxon>
        <taxon>Alphaproteobacteria</taxon>
        <taxon>Rhodobacterales</taxon>
        <taxon>Roseobacteraceae</taxon>
        <taxon>Roseovarius</taxon>
    </lineage>
</organism>
<dbReference type="EMBL" id="JAAORB010000038">
    <property type="protein sequence ID" value="NHQ75581.1"/>
    <property type="molecule type" value="Genomic_DNA"/>
</dbReference>
<sequence>MPDSTHLRRLDRFSRLFELIRQSDVALAVQQRVRAGNKTPSFPRDEQQAFIADAVGSLKRSKSQNAIF</sequence>
<accession>A0A967BGA8</accession>
<proteinExistence type="predicted"/>
<comment type="caution">
    <text evidence="1">The sequence shown here is derived from an EMBL/GenBank/DDBJ whole genome shotgun (WGS) entry which is preliminary data.</text>
</comment>
<protein>
    <submittedName>
        <fullName evidence="1">Uncharacterized protein</fullName>
    </submittedName>
</protein>
<dbReference type="RefSeq" id="WP_167199117.1">
    <property type="nucleotide sequence ID" value="NZ_JAAORB010000038.1"/>
</dbReference>
<dbReference type="AlphaFoldDB" id="A0A967BGA8"/>
<reference evidence="1" key="1">
    <citation type="submission" date="2020-03" db="EMBL/GenBank/DDBJ databases">
        <title>Roseovarius gahaiensis sp. nov., isolated from Gahai Saline Lake, China.</title>
        <authorList>
            <person name="Sun X."/>
        </authorList>
    </citation>
    <scope>NUCLEOTIDE SEQUENCE</scope>
    <source>
        <strain evidence="1">GH877</strain>
    </source>
</reference>
<gene>
    <name evidence="1" type="ORF">HAT86_14065</name>
</gene>
<evidence type="ECO:0000313" key="1">
    <source>
        <dbReference type="EMBL" id="NHQ75581.1"/>
    </source>
</evidence>
<evidence type="ECO:0000313" key="2">
    <source>
        <dbReference type="Proteomes" id="UP000639775"/>
    </source>
</evidence>
<dbReference type="Proteomes" id="UP000639775">
    <property type="component" value="Unassembled WGS sequence"/>
</dbReference>
<keyword evidence="2" id="KW-1185">Reference proteome</keyword>